<keyword evidence="3" id="KW-1185">Reference proteome</keyword>
<name>A0A0N5CSS2_THECL</name>
<organism evidence="4">
    <name type="scientific">Thelazia callipaeda</name>
    <name type="common">Oriental eyeworm</name>
    <name type="synonym">Parasitic nematode</name>
    <dbReference type="NCBI Taxonomy" id="103827"/>
    <lineage>
        <taxon>Eukaryota</taxon>
        <taxon>Metazoa</taxon>
        <taxon>Ecdysozoa</taxon>
        <taxon>Nematoda</taxon>
        <taxon>Chromadorea</taxon>
        <taxon>Rhabditida</taxon>
        <taxon>Spirurina</taxon>
        <taxon>Spiruromorpha</taxon>
        <taxon>Thelazioidea</taxon>
        <taxon>Thelaziidae</taxon>
        <taxon>Thelazia</taxon>
    </lineage>
</organism>
<gene>
    <name evidence="2" type="ORF">TCLT_LOCUS3273</name>
</gene>
<evidence type="ECO:0000256" key="1">
    <source>
        <dbReference type="SAM" id="MobiDB-lite"/>
    </source>
</evidence>
<proteinExistence type="predicted"/>
<dbReference type="OMA" id="DLKCLDW"/>
<evidence type="ECO:0000313" key="4">
    <source>
        <dbReference type="WBParaSite" id="TCLT_0000327801-mRNA-1"/>
    </source>
</evidence>
<accession>A0A0N5CSS2</accession>
<feature type="compositionally biased region" description="Polar residues" evidence="1">
    <location>
        <begin position="1"/>
        <end position="10"/>
    </location>
</feature>
<dbReference type="Proteomes" id="UP000276776">
    <property type="component" value="Unassembled WGS sequence"/>
</dbReference>
<evidence type="ECO:0000313" key="3">
    <source>
        <dbReference type="Proteomes" id="UP000276776"/>
    </source>
</evidence>
<dbReference type="OrthoDB" id="5807226at2759"/>
<feature type="region of interest" description="Disordered" evidence="1">
    <location>
        <begin position="1"/>
        <end position="25"/>
    </location>
</feature>
<protein>
    <submittedName>
        <fullName evidence="4">Fork-head domain-containing protein</fullName>
    </submittedName>
</protein>
<sequence>MSSSVTNTTGEDSEEESCVMQNESKKEYHNDDLTSLNWLVGYKLPDYFTLADNSCHQHVSANASCSSNSSHISEDVLFSQNRDELLEEKLSDASSDKISTSKCSILCLIYRVLATSSNRRLSLSDISRRFAVLHSFWSINPEFAKKYQHVALAEGFAHRCPSAPFLSERSDVIEDSKTSDTEL</sequence>
<reference evidence="4" key="1">
    <citation type="submission" date="2017-02" db="UniProtKB">
        <authorList>
            <consortium name="WormBaseParasite"/>
        </authorList>
    </citation>
    <scope>IDENTIFICATION</scope>
</reference>
<dbReference type="WBParaSite" id="TCLT_0000327801-mRNA-1">
    <property type="protein sequence ID" value="TCLT_0000327801-mRNA-1"/>
    <property type="gene ID" value="TCLT_0000327801"/>
</dbReference>
<dbReference type="EMBL" id="UYYF01001222">
    <property type="protein sequence ID" value="VDM99662.1"/>
    <property type="molecule type" value="Genomic_DNA"/>
</dbReference>
<dbReference type="AlphaFoldDB" id="A0A0N5CSS2"/>
<reference evidence="2 3" key="2">
    <citation type="submission" date="2018-11" db="EMBL/GenBank/DDBJ databases">
        <authorList>
            <consortium name="Pathogen Informatics"/>
        </authorList>
    </citation>
    <scope>NUCLEOTIDE SEQUENCE [LARGE SCALE GENOMIC DNA]</scope>
</reference>
<evidence type="ECO:0000313" key="2">
    <source>
        <dbReference type="EMBL" id="VDM99662.1"/>
    </source>
</evidence>